<evidence type="ECO:0000259" key="11">
    <source>
        <dbReference type="Pfam" id="PF16187"/>
    </source>
</evidence>
<evidence type="ECO:0008006" key="15">
    <source>
        <dbReference type="Google" id="ProtNLM"/>
    </source>
</evidence>
<dbReference type="PANTHER" id="PTHR43690:SF18">
    <property type="entry name" value="INSULIN-DEGRADING ENZYME-RELATED"/>
    <property type="match status" value="1"/>
</dbReference>
<feature type="region of interest" description="Disordered" evidence="8">
    <location>
        <begin position="965"/>
        <end position="996"/>
    </location>
</feature>
<feature type="domain" description="Coenzyme PQQ synthesis protein F-like C-terminal lobe" evidence="12">
    <location>
        <begin position="1030"/>
        <end position="1129"/>
    </location>
</feature>
<gene>
    <name evidence="13" type="ORF">KFE25_008348</name>
</gene>
<sequence>MSGATMRTTWEMRQLAALRTNLEFAVWVMLFVDVDSKLACLRLALLFATCAACGSAMTVARGTKRFQHSGGHVASARLLSDGIAKAQTDTREYRLVELPNQMRALLISDPQIARDGAPGVSERRARPMDVEEEEEGEEEEGEDEEDGDEGEGDDDEDDEDDEDDDSDTRAGRARSRAGDDNGDDEGGKKAACALCLGVGYLCDPPLVDGLAHFTEHMLFMGTEPFPGENEWSEFLAASGGEDNGETDAETTTFYFEIQPDALRAALGRFAAFFASPLLSWDSSAREVKAIESEFQQAKQSDSTRRAQLLCHLAECGHAYRRFGWGNRRSLVELPDERGVDVRAELVAFHKKLYSANLMTVAILGKEPLDQLERMAVETVGTVPSAQRERPSFRDAGAPVDAARLPLLVHVEPLKARRRIDLTWWLPPLLERSRSKPADYVSHLLGHEGAGSVLSVLKRAGLATELCAGAEVEEHTSAAMQFSVGVTLTEYGLEHIDDVICTVLAYIGMLASQPPAAWVYDELREIGELRFRFHDGETAIDYTRRLAISLQQTAFAPEEVLQADWLYAQFEPELIAQLLAGLTAERLAVLVSAPGLLPPAHTAADPTDSPVGGVAQLEPWFGTRYALQPLSEQRVARWAACRAHAERELADADARARAAGGADGGDGGGWAAAQLARRLELHLPARNEFIPTDFTLRYPKPAPPLPTPSNDGGDPTDAPAARAPVPRARARLVCAAAGSIVFHAPDVRFFSPRAAFTADVCFGASHADGPLDALYAVLACAAANDLLTEHAYAASVAGLSYALGAATRGGLALELDGFSQKLPGLGVAVLRAYASLAVGACTSAVFSRVSQATELALANAGFSPLELAERERLRVLEARHHTAAEQLALLRGASADGLAAWVRARLDSGVEIAAYAGGNLAAAEARDLAGALRVALGSPAPPAAGLVALGATRCLLLPDAPSDPAPAVGAGAAPRGGKRAGKRATRPHAASAPPHSVIQLAGRNARDANAAVELYWQLGAWSPQLAAKLSLLEAIMYEPLFDTLRTKQQLGYTVGCSSRATHGQLGFVIRIVSATHSAAQCEGAAARFLRGFADDLLGTMRADTYAKHVDSAVANKLQEDHSATDEASRFHAEVESRQFMFDRAEQEAAAMRALPLSALVAWVRDAIVPGGRACRRLSVLVHPGVEAAAAAGAPAGAADGAILPADASEVASVDAFKATLRAYALEPRALPALEEITPS</sequence>
<reference evidence="13" key="1">
    <citation type="submission" date="2021-05" db="EMBL/GenBank/DDBJ databases">
        <title>The genome of the haptophyte Pavlova lutheri (Diacronema luteri, Pavlovales) - a model for lipid biosynthesis in eukaryotic algae.</title>
        <authorList>
            <person name="Hulatt C.J."/>
            <person name="Posewitz M.C."/>
        </authorList>
    </citation>
    <scope>NUCLEOTIDE SEQUENCE</scope>
    <source>
        <strain evidence="13">NIVA-4/92</strain>
    </source>
</reference>
<dbReference type="InterPro" id="IPR054734">
    <property type="entry name" value="PqqF-like_C_4"/>
</dbReference>
<dbReference type="InterPro" id="IPR032632">
    <property type="entry name" value="Peptidase_M16_M"/>
</dbReference>
<dbReference type="Pfam" id="PF22456">
    <property type="entry name" value="PqqF-like_C_4"/>
    <property type="match status" value="1"/>
</dbReference>
<evidence type="ECO:0000259" key="9">
    <source>
        <dbReference type="Pfam" id="PF00675"/>
    </source>
</evidence>
<dbReference type="PANTHER" id="PTHR43690">
    <property type="entry name" value="NARDILYSIN"/>
    <property type="match status" value="1"/>
</dbReference>
<accession>A0A8J5XUX2</accession>
<dbReference type="AlphaFoldDB" id="A0A8J5XUX2"/>
<feature type="region of interest" description="Disordered" evidence="8">
    <location>
        <begin position="693"/>
        <end position="721"/>
    </location>
</feature>
<evidence type="ECO:0000259" key="12">
    <source>
        <dbReference type="Pfam" id="PF22456"/>
    </source>
</evidence>
<dbReference type="InterPro" id="IPR011765">
    <property type="entry name" value="Pept_M16_N"/>
</dbReference>
<keyword evidence="3" id="KW-0645">Protease</keyword>
<dbReference type="InterPro" id="IPR050626">
    <property type="entry name" value="Peptidase_M16"/>
</dbReference>
<dbReference type="Pfam" id="PF16187">
    <property type="entry name" value="Peptidase_M16_M"/>
    <property type="match status" value="2"/>
</dbReference>
<keyword evidence="5" id="KW-0378">Hydrolase</keyword>
<keyword evidence="14" id="KW-1185">Reference proteome</keyword>
<feature type="compositionally biased region" description="Basic residues" evidence="8">
    <location>
        <begin position="975"/>
        <end position="985"/>
    </location>
</feature>
<dbReference type="InterPro" id="IPR007863">
    <property type="entry name" value="Peptidase_M16_C"/>
</dbReference>
<keyword evidence="6" id="KW-0862">Zinc</keyword>
<evidence type="ECO:0000259" key="10">
    <source>
        <dbReference type="Pfam" id="PF05193"/>
    </source>
</evidence>
<dbReference type="Pfam" id="PF00675">
    <property type="entry name" value="Peptidase_M16"/>
    <property type="match status" value="1"/>
</dbReference>
<dbReference type="EMBL" id="JAGTXO010000007">
    <property type="protein sequence ID" value="KAG8466969.1"/>
    <property type="molecule type" value="Genomic_DNA"/>
</dbReference>
<name>A0A8J5XUX2_DIALT</name>
<dbReference type="GO" id="GO:0006508">
    <property type="term" value="P:proteolysis"/>
    <property type="evidence" value="ECO:0007669"/>
    <property type="project" value="UniProtKB-KW"/>
</dbReference>
<proteinExistence type="inferred from homology"/>
<dbReference type="Proteomes" id="UP000751190">
    <property type="component" value="Unassembled WGS sequence"/>
</dbReference>
<protein>
    <recommendedName>
        <fullName evidence="15">Nardilysin</fullName>
    </recommendedName>
</protein>
<feature type="compositionally biased region" description="Acidic residues" evidence="8">
    <location>
        <begin position="130"/>
        <end position="166"/>
    </location>
</feature>
<dbReference type="Pfam" id="PF05193">
    <property type="entry name" value="Peptidase_M16_C"/>
    <property type="match status" value="1"/>
</dbReference>
<feature type="region of interest" description="Disordered" evidence="8">
    <location>
        <begin position="109"/>
        <end position="187"/>
    </location>
</feature>
<comment type="caution">
    <text evidence="13">The sequence shown here is derived from an EMBL/GenBank/DDBJ whole genome shotgun (WGS) entry which is preliminary data.</text>
</comment>
<dbReference type="FunFam" id="3.30.830.10:FF:000005">
    <property type="entry name" value="nardilysin isoform X1"/>
    <property type="match status" value="1"/>
</dbReference>
<feature type="domain" description="Peptidase M16 N-terminal" evidence="9">
    <location>
        <begin position="184"/>
        <end position="305"/>
    </location>
</feature>
<evidence type="ECO:0000256" key="7">
    <source>
        <dbReference type="ARBA" id="ARBA00023049"/>
    </source>
</evidence>
<evidence type="ECO:0000313" key="14">
    <source>
        <dbReference type="Proteomes" id="UP000751190"/>
    </source>
</evidence>
<evidence type="ECO:0000256" key="2">
    <source>
        <dbReference type="ARBA" id="ARBA00007261"/>
    </source>
</evidence>
<evidence type="ECO:0000256" key="8">
    <source>
        <dbReference type="SAM" id="MobiDB-lite"/>
    </source>
</evidence>
<dbReference type="SUPFAM" id="SSF63411">
    <property type="entry name" value="LuxS/MPP-like metallohydrolase"/>
    <property type="match status" value="4"/>
</dbReference>
<dbReference type="InterPro" id="IPR011249">
    <property type="entry name" value="Metalloenz_LuxS/M16"/>
</dbReference>
<evidence type="ECO:0000256" key="1">
    <source>
        <dbReference type="ARBA" id="ARBA00001947"/>
    </source>
</evidence>
<comment type="cofactor">
    <cofactor evidence="1">
        <name>Zn(2+)</name>
        <dbReference type="ChEBI" id="CHEBI:29105"/>
    </cofactor>
</comment>
<keyword evidence="4" id="KW-0479">Metal-binding</keyword>
<feature type="domain" description="Peptidase M16 middle/third" evidence="11">
    <location>
        <begin position="530"/>
        <end position="640"/>
    </location>
</feature>
<feature type="domain" description="Peptidase M16 middle/third" evidence="11">
    <location>
        <begin position="676"/>
        <end position="887"/>
    </location>
</feature>
<evidence type="ECO:0000313" key="13">
    <source>
        <dbReference type="EMBL" id="KAG8466969.1"/>
    </source>
</evidence>
<feature type="domain" description="Peptidase M16 C-terminal" evidence="10">
    <location>
        <begin position="342"/>
        <end position="523"/>
    </location>
</feature>
<dbReference type="GO" id="GO:0004222">
    <property type="term" value="F:metalloendopeptidase activity"/>
    <property type="evidence" value="ECO:0007669"/>
    <property type="project" value="UniProtKB-ARBA"/>
</dbReference>
<dbReference type="FunFam" id="3.30.830.10:FF:000012">
    <property type="entry name" value="Protease 3"/>
    <property type="match status" value="1"/>
</dbReference>
<evidence type="ECO:0000256" key="5">
    <source>
        <dbReference type="ARBA" id="ARBA00022801"/>
    </source>
</evidence>
<evidence type="ECO:0000256" key="6">
    <source>
        <dbReference type="ARBA" id="ARBA00022833"/>
    </source>
</evidence>
<dbReference type="Gene3D" id="3.30.830.10">
    <property type="entry name" value="Metalloenzyme, LuxS/M16 peptidase-like"/>
    <property type="match status" value="4"/>
</dbReference>
<keyword evidence="7" id="KW-0482">Metalloprotease</keyword>
<comment type="similarity">
    <text evidence="2">Belongs to the peptidase M16 family.</text>
</comment>
<feature type="compositionally biased region" description="Low complexity" evidence="8">
    <location>
        <begin position="965"/>
        <end position="974"/>
    </location>
</feature>
<dbReference type="GO" id="GO:0046872">
    <property type="term" value="F:metal ion binding"/>
    <property type="evidence" value="ECO:0007669"/>
    <property type="project" value="UniProtKB-KW"/>
</dbReference>
<evidence type="ECO:0000256" key="4">
    <source>
        <dbReference type="ARBA" id="ARBA00022723"/>
    </source>
</evidence>
<evidence type="ECO:0000256" key="3">
    <source>
        <dbReference type="ARBA" id="ARBA00022670"/>
    </source>
</evidence>
<dbReference type="OrthoDB" id="952271at2759"/>
<dbReference type="OMA" id="RMECLMD"/>
<organism evidence="13 14">
    <name type="scientific">Diacronema lutheri</name>
    <name type="common">Unicellular marine alga</name>
    <name type="synonym">Monochrysis lutheri</name>
    <dbReference type="NCBI Taxonomy" id="2081491"/>
    <lineage>
        <taxon>Eukaryota</taxon>
        <taxon>Haptista</taxon>
        <taxon>Haptophyta</taxon>
        <taxon>Pavlovophyceae</taxon>
        <taxon>Pavlovales</taxon>
        <taxon>Pavlovaceae</taxon>
        <taxon>Diacronema</taxon>
    </lineage>
</organism>